<evidence type="ECO:0000313" key="2">
    <source>
        <dbReference type="Proteomes" id="UP000575083"/>
    </source>
</evidence>
<dbReference type="Proteomes" id="UP000575083">
    <property type="component" value="Unassembled WGS sequence"/>
</dbReference>
<gene>
    <name evidence="1" type="ORF">HNP48_002280</name>
</gene>
<name>A0A7X0PCY1_9BURK</name>
<dbReference type="AlphaFoldDB" id="A0A7X0PCY1"/>
<organism evidence="1 2">
    <name type="scientific">Acidovorax soli</name>
    <dbReference type="NCBI Taxonomy" id="592050"/>
    <lineage>
        <taxon>Bacteria</taxon>
        <taxon>Pseudomonadati</taxon>
        <taxon>Pseudomonadota</taxon>
        <taxon>Betaproteobacteria</taxon>
        <taxon>Burkholderiales</taxon>
        <taxon>Comamonadaceae</taxon>
        <taxon>Acidovorax</taxon>
    </lineage>
</organism>
<dbReference type="RefSeq" id="WP_184857004.1">
    <property type="nucleotide sequence ID" value="NZ_JACHLK010000003.1"/>
</dbReference>
<proteinExistence type="predicted"/>
<accession>A0A7X0PCY1</accession>
<reference evidence="1 2" key="1">
    <citation type="submission" date="2020-08" db="EMBL/GenBank/DDBJ databases">
        <title>Functional genomics of gut bacteria from endangered species of beetles.</title>
        <authorList>
            <person name="Carlos-Shanley C."/>
        </authorList>
    </citation>
    <scope>NUCLEOTIDE SEQUENCE [LARGE SCALE GENOMIC DNA]</scope>
    <source>
        <strain evidence="1 2">S00198</strain>
    </source>
</reference>
<dbReference type="EMBL" id="JACHLK010000003">
    <property type="protein sequence ID" value="MBB6559613.1"/>
    <property type="molecule type" value="Genomic_DNA"/>
</dbReference>
<protein>
    <submittedName>
        <fullName evidence="1">Uncharacterized protein</fullName>
    </submittedName>
</protein>
<evidence type="ECO:0000313" key="1">
    <source>
        <dbReference type="EMBL" id="MBB6559613.1"/>
    </source>
</evidence>
<keyword evidence="2" id="KW-1185">Reference proteome</keyword>
<sequence length="56" mass="5832">MAGQIRPLTDAELSAVARAAAEQCIPLGEANYFEPGSKESAAFTKAYTEALAAETV</sequence>
<comment type="caution">
    <text evidence="1">The sequence shown here is derived from an EMBL/GenBank/DDBJ whole genome shotgun (WGS) entry which is preliminary data.</text>
</comment>